<evidence type="ECO:0000313" key="4">
    <source>
        <dbReference type="Proteomes" id="UP000595064"/>
    </source>
</evidence>
<sequence>MDNFVGEIRLFGGNFAPAGWALCNGAILSISQYDTLFALIGTTYGGDGQNTFALPDLRARIPVGQGQGPGLTNRVMGEQFGVAEVTLLQNNMPAHTHDLRASTSAATASQPAPDLVPAQNGTDNFYLPKPSSGALPQSMKPNSVTLSGSTLPHSNIMRSTAVNYIIALYGVFPSSN</sequence>
<evidence type="ECO:0000313" key="3">
    <source>
        <dbReference type="EMBL" id="QPS82897.1"/>
    </source>
</evidence>
<feature type="region of interest" description="Disordered" evidence="1">
    <location>
        <begin position="101"/>
        <end position="123"/>
    </location>
</feature>
<dbReference type="EMBL" id="CP065748">
    <property type="protein sequence ID" value="QPS82897.1"/>
    <property type="molecule type" value="Genomic_DNA"/>
</dbReference>
<gene>
    <name evidence="3" type="ORF">I6G47_07405</name>
</gene>
<reference evidence="3 4" key="1">
    <citation type="submission" date="2020-12" db="EMBL/GenBank/DDBJ databases">
        <title>FDA dAtabase for Regulatory Grade micrObial Sequences (FDA-ARGOS): Supporting development and validation of Infectious Disease Dx tests.</title>
        <authorList>
            <person name="Sproer C."/>
            <person name="Gronow S."/>
            <person name="Severitt S."/>
            <person name="Schroder I."/>
            <person name="Tallon L."/>
            <person name="Sadzewicz L."/>
            <person name="Zhao X."/>
            <person name="Boylan J."/>
            <person name="Ott S."/>
            <person name="Bowen H."/>
            <person name="Vavikolanu K."/>
            <person name="Mehta A."/>
            <person name="Aluvathingal J."/>
            <person name="Nadendla S."/>
            <person name="Lowell S."/>
            <person name="Myers T."/>
            <person name="Yan Y."/>
            <person name="Sichtig H."/>
        </authorList>
    </citation>
    <scope>NUCLEOTIDE SEQUENCE [LARGE SCALE GENOMIC DNA]</scope>
    <source>
        <strain evidence="3 4">FDAARGOS_890</strain>
    </source>
</reference>
<dbReference type="Proteomes" id="UP000595064">
    <property type="component" value="Chromosome"/>
</dbReference>
<proteinExistence type="predicted"/>
<evidence type="ECO:0000259" key="2">
    <source>
        <dbReference type="Pfam" id="PF07484"/>
    </source>
</evidence>
<dbReference type="Gene3D" id="3.90.1340.10">
    <property type="entry name" value="Phage tail collar domain"/>
    <property type="match status" value="1"/>
</dbReference>
<name>A0A7T3DFG2_9BURK</name>
<dbReference type="KEGG" id="dla:I6G47_07405"/>
<keyword evidence="4" id="KW-1185">Reference proteome</keyword>
<dbReference type="RefSeq" id="WP_016450614.1">
    <property type="nucleotide sequence ID" value="NZ_CP065748.1"/>
</dbReference>
<evidence type="ECO:0000256" key="1">
    <source>
        <dbReference type="SAM" id="MobiDB-lite"/>
    </source>
</evidence>
<accession>A0A7T3DFG2</accession>
<organism evidence="3 4">
    <name type="scientific">Delftia lacustris</name>
    <dbReference type="NCBI Taxonomy" id="558537"/>
    <lineage>
        <taxon>Bacteria</taxon>
        <taxon>Pseudomonadati</taxon>
        <taxon>Pseudomonadota</taxon>
        <taxon>Betaproteobacteria</taxon>
        <taxon>Burkholderiales</taxon>
        <taxon>Comamonadaceae</taxon>
        <taxon>Delftia</taxon>
    </lineage>
</organism>
<feature type="domain" description="Phage tail collar" evidence="2">
    <location>
        <begin position="6"/>
        <end position="62"/>
    </location>
</feature>
<dbReference type="AlphaFoldDB" id="A0A7T3DFG2"/>
<dbReference type="InterPro" id="IPR011083">
    <property type="entry name" value="Phage_tail_collar_dom"/>
</dbReference>
<protein>
    <submittedName>
        <fullName evidence="3">Phage tail protein</fullName>
    </submittedName>
</protein>
<dbReference type="SUPFAM" id="SSF88874">
    <property type="entry name" value="Receptor-binding domain of short tail fibre protein gp12"/>
    <property type="match status" value="1"/>
</dbReference>
<dbReference type="InterPro" id="IPR037053">
    <property type="entry name" value="Phage_tail_collar_dom_sf"/>
</dbReference>
<dbReference type="Pfam" id="PF07484">
    <property type="entry name" value="Collar"/>
    <property type="match status" value="1"/>
</dbReference>